<comment type="caution">
    <text evidence="36">The sequence shown here is derived from an EMBL/GenBank/DDBJ whole genome shotgun (WGS) entry which is preliminary data.</text>
</comment>
<comment type="catalytic activity">
    <reaction evidence="16">
        <text>an N(1)-methyladenosine in tRNA + 2-oxoglutarate + O2 = an adenosine in tRNA + formaldehyde + succinate + CO2</text>
        <dbReference type="Rhea" id="RHEA:54576"/>
        <dbReference type="Rhea" id="RHEA-COMP:10242"/>
        <dbReference type="Rhea" id="RHEA-COMP:12312"/>
        <dbReference type="ChEBI" id="CHEBI:15379"/>
        <dbReference type="ChEBI" id="CHEBI:16526"/>
        <dbReference type="ChEBI" id="CHEBI:16810"/>
        <dbReference type="ChEBI" id="CHEBI:16842"/>
        <dbReference type="ChEBI" id="CHEBI:30031"/>
        <dbReference type="ChEBI" id="CHEBI:74411"/>
        <dbReference type="ChEBI" id="CHEBI:74491"/>
    </reaction>
</comment>
<protein>
    <recommendedName>
        <fullName evidence="25">Nucleic acid dioxygenase ALKBH1</fullName>
        <ecNumber evidence="24">1.14.11.33</ecNumber>
        <ecNumber evidence="23">1.14.11.51</ecNumber>
        <ecNumber evidence="2">4.2.99.18</ecNumber>
    </recommendedName>
    <alternativeName>
        <fullName evidence="28">Alkylated DNA repair protein alkB homolog 1</fullName>
    </alternativeName>
    <alternativeName>
        <fullName evidence="30">Alpha-ketoglutarate-dependent dioxygenase ABH1</fullName>
    </alternativeName>
    <alternativeName>
        <fullName evidence="26">DNA 6mA demethylase</fullName>
    </alternativeName>
    <alternativeName>
        <fullName evidence="27">DNA N6-methyl adenine demethylase ALKBH1</fullName>
    </alternativeName>
    <alternativeName>
        <fullName evidence="32">DNA lyase ABH1</fullName>
    </alternativeName>
    <alternativeName>
        <fullName evidence="29">DNA oxidative demethylase ALKBH1</fullName>
    </alternativeName>
    <alternativeName>
        <fullName evidence="31">mRNA N(3)-methylcytidine demethylase</fullName>
    </alternativeName>
</protein>
<dbReference type="GO" id="GO:0006281">
    <property type="term" value="P:DNA repair"/>
    <property type="evidence" value="ECO:0007669"/>
    <property type="project" value="UniProtKB-KW"/>
</dbReference>
<evidence type="ECO:0000256" key="22">
    <source>
        <dbReference type="ARBA" id="ARBA00063554"/>
    </source>
</evidence>
<evidence type="ECO:0000256" key="1">
    <source>
        <dbReference type="ARBA" id="ARBA00004123"/>
    </source>
</evidence>
<dbReference type="InterPro" id="IPR037151">
    <property type="entry name" value="AlkB-like_sf"/>
</dbReference>
<evidence type="ECO:0000256" key="7">
    <source>
        <dbReference type="ARBA" id="ARBA00022964"/>
    </source>
</evidence>
<feature type="region of interest" description="Disordered" evidence="34">
    <location>
        <begin position="342"/>
        <end position="375"/>
    </location>
</feature>
<evidence type="ECO:0000256" key="9">
    <source>
        <dbReference type="ARBA" id="ARBA00023004"/>
    </source>
</evidence>
<evidence type="ECO:0000256" key="32">
    <source>
        <dbReference type="ARBA" id="ARBA00081604"/>
    </source>
</evidence>
<evidence type="ECO:0000256" key="31">
    <source>
        <dbReference type="ARBA" id="ARBA00080514"/>
    </source>
</evidence>
<evidence type="ECO:0000256" key="10">
    <source>
        <dbReference type="ARBA" id="ARBA00023015"/>
    </source>
</evidence>
<dbReference type="InterPro" id="IPR027450">
    <property type="entry name" value="AlkB-like"/>
</dbReference>
<dbReference type="GO" id="GO:0008198">
    <property type="term" value="F:ferrous iron binding"/>
    <property type="evidence" value="ECO:0007669"/>
    <property type="project" value="TreeGrafter"/>
</dbReference>
<comment type="catalytic activity">
    <reaction evidence="21">
        <text>an N(6)-methyl-2'-deoxyadenosine in DNA + 2-oxoglutarate + O2 = a 2'-deoxyadenosine in DNA + formaldehyde + succinate + CO2</text>
        <dbReference type="Rhea" id="RHEA:49524"/>
        <dbReference type="Rhea" id="RHEA-COMP:12418"/>
        <dbReference type="Rhea" id="RHEA-COMP:12419"/>
        <dbReference type="ChEBI" id="CHEBI:15379"/>
        <dbReference type="ChEBI" id="CHEBI:16526"/>
        <dbReference type="ChEBI" id="CHEBI:16810"/>
        <dbReference type="ChEBI" id="CHEBI:16842"/>
        <dbReference type="ChEBI" id="CHEBI:30031"/>
        <dbReference type="ChEBI" id="CHEBI:90615"/>
        <dbReference type="ChEBI" id="CHEBI:90616"/>
        <dbReference type="EC" id="1.14.11.51"/>
    </reaction>
</comment>
<evidence type="ECO:0000313" key="36">
    <source>
        <dbReference type="EMBL" id="KAB5562620.1"/>
    </source>
</evidence>
<evidence type="ECO:0000256" key="3">
    <source>
        <dbReference type="ARBA" id="ARBA00022723"/>
    </source>
</evidence>
<comment type="catalytic activity">
    <reaction evidence="17">
        <text>a methylated nucleobase within DNA + 2-oxoglutarate + O2 = a nucleobase within DNA + formaldehyde + succinate + CO2</text>
        <dbReference type="Rhea" id="RHEA:30299"/>
        <dbReference type="Rhea" id="RHEA-COMP:12192"/>
        <dbReference type="Rhea" id="RHEA-COMP:12193"/>
        <dbReference type="ChEBI" id="CHEBI:15379"/>
        <dbReference type="ChEBI" id="CHEBI:16526"/>
        <dbReference type="ChEBI" id="CHEBI:16810"/>
        <dbReference type="ChEBI" id="CHEBI:16842"/>
        <dbReference type="ChEBI" id="CHEBI:30031"/>
        <dbReference type="ChEBI" id="CHEBI:32875"/>
        <dbReference type="ChEBI" id="CHEBI:64428"/>
        <dbReference type="EC" id="1.14.11.33"/>
    </reaction>
</comment>
<organism evidence="36 37">
    <name type="scientific">Pangasianodon hypophthalmus</name>
    <name type="common">Striped catfish</name>
    <name type="synonym">Helicophagus hypophthalmus</name>
    <dbReference type="NCBI Taxonomy" id="310915"/>
    <lineage>
        <taxon>Eukaryota</taxon>
        <taxon>Metazoa</taxon>
        <taxon>Chordata</taxon>
        <taxon>Craniata</taxon>
        <taxon>Vertebrata</taxon>
        <taxon>Euteleostomi</taxon>
        <taxon>Actinopterygii</taxon>
        <taxon>Neopterygii</taxon>
        <taxon>Teleostei</taxon>
        <taxon>Ostariophysi</taxon>
        <taxon>Siluriformes</taxon>
        <taxon>Pangasiidae</taxon>
        <taxon>Pangasianodon</taxon>
    </lineage>
</organism>
<dbReference type="InterPro" id="IPR005123">
    <property type="entry name" value="Oxoglu/Fe-dep_dioxygenase_dom"/>
</dbReference>
<dbReference type="EC" id="1.14.11.33" evidence="24"/>
<feature type="binding site" evidence="33">
    <location>
        <position position="271"/>
    </location>
    <ligand>
        <name>Fe cation</name>
        <dbReference type="ChEBI" id="CHEBI:24875"/>
        <note>catalytic</note>
    </ligand>
</feature>
<dbReference type="EMBL" id="VFJC01000011">
    <property type="protein sequence ID" value="KAB5562620.1"/>
    <property type="molecule type" value="Genomic_DNA"/>
</dbReference>
<evidence type="ECO:0000256" key="21">
    <source>
        <dbReference type="ARBA" id="ARBA00052866"/>
    </source>
</evidence>
<keyword evidence="4" id="KW-0227">DNA damage</keyword>
<keyword evidence="11" id="KW-0804">Transcription</keyword>
<dbReference type="GO" id="GO:0005737">
    <property type="term" value="C:cytoplasm"/>
    <property type="evidence" value="ECO:0007669"/>
    <property type="project" value="TreeGrafter"/>
</dbReference>
<keyword evidence="12" id="KW-0234">DNA repair</keyword>
<evidence type="ECO:0000313" key="37">
    <source>
        <dbReference type="Proteomes" id="UP000327468"/>
    </source>
</evidence>
<evidence type="ECO:0000256" key="14">
    <source>
        <dbReference type="ARBA" id="ARBA00023242"/>
    </source>
</evidence>
<proteinExistence type="predicted"/>
<dbReference type="GO" id="GO:0035516">
    <property type="term" value="F:broad specificity oxidative DNA demethylase activity"/>
    <property type="evidence" value="ECO:0007669"/>
    <property type="project" value="UniProtKB-EC"/>
</dbReference>
<keyword evidence="14" id="KW-0539">Nucleus</keyword>
<keyword evidence="37" id="KW-1185">Reference proteome</keyword>
<evidence type="ECO:0000256" key="24">
    <source>
        <dbReference type="ARBA" id="ARBA00066725"/>
    </source>
</evidence>
<evidence type="ECO:0000256" key="13">
    <source>
        <dbReference type="ARBA" id="ARBA00023239"/>
    </source>
</evidence>
<comment type="subcellular location">
    <subcellularLocation>
        <location evidence="1">Nucleus</location>
    </subcellularLocation>
</comment>
<dbReference type="EC" id="1.14.11.51" evidence="23"/>
<dbReference type="PANTHER" id="PTHR16557">
    <property type="entry name" value="ALKYLATED DNA REPAIR PROTEIN ALKB-RELATED"/>
    <property type="match status" value="1"/>
</dbReference>
<comment type="cofactor">
    <cofactor evidence="33">
        <name>Fe(2+)</name>
        <dbReference type="ChEBI" id="CHEBI:29033"/>
    </cofactor>
    <text evidence="33">Binds 1 Fe(2+) ion per subunit.</text>
</comment>
<evidence type="ECO:0000256" key="34">
    <source>
        <dbReference type="SAM" id="MobiDB-lite"/>
    </source>
</evidence>
<dbReference type="GO" id="GO:0141131">
    <property type="term" value="F:DNA N6-methyladenine demethylase activity"/>
    <property type="evidence" value="ECO:0007669"/>
    <property type="project" value="UniProtKB-EC"/>
</dbReference>
<evidence type="ECO:0000256" key="4">
    <source>
        <dbReference type="ARBA" id="ARBA00022763"/>
    </source>
</evidence>
<dbReference type="FunFam" id="2.60.120.590:FF:000006">
    <property type="entry name" value="AlkB homolog 1, histone H2A dioxygenase"/>
    <property type="match status" value="1"/>
</dbReference>
<comment type="catalytic activity">
    <reaction evidence="19">
        <text>N(1)-methyladenosine(58) in tRNA + 2-oxoglutarate + O2 = adenosine(58) in tRNA + formaldehyde + succinate + CO2</text>
        <dbReference type="Rhea" id="RHEA:79019"/>
        <dbReference type="Rhea" id="RHEA-COMP:10365"/>
        <dbReference type="Rhea" id="RHEA-COMP:10366"/>
        <dbReference type="ChEBI" id="CHEBI:15379"/>
        <dbReference type="ChEBI" id="CHEBI:16526"/>
        <dbReference type="ChEBI" id="CHEBI:16810"/>
        <dbReference type="ChEBI" id="CHEBI:16842"/>
        <dbReference type="ChEBI" id="CHEBI:30031"/>
        <dbReference type="ChEBI" id="CHEBI:74411"/>
        <dbReference type="ChEBI" id="CHEBI:74491"/>
    </reaction>
</comment>
<evidence type="ECO:0000256" key="6">
    <source>
        <dbReference type="ARBA" id="ARBA00022845"/>
    </source>
</evidence>
<dbReference type="GO" id="GO:0042245">
    <property type="term" value="P:RNA repair"/>
    <property type="evidence" value="ECO:0007669"/>
    <property type="project" value="UniProtKB-KW"/>
</dbReference>
<evidence type="ECO:0000256" key="18">
    <source>
        <dbReference type="ARBA" id="ARBA00050564"/>
    </source>
</evidence>
<dbReference type="GO" id="GO:0035515">
    <property type="term" value="F:oxidative RNA demethylase activity"/>
    <property type="evidence" value="ECO:0007669"/>
    <property type="project" value="TreeGrafter"/>
</dbReference>
<keyword evidence="9 33" id="KW-0408">Iron</keyword>
<dbReference type="GO" id="GO:0141137">
    <property type="term" value="P:positive regulation of gene expression, epigenetic"/>
    <property type="evidence" value="ECO:0007669"/>
    <property type="project" value="UniProtKB-ARBA"/>
</dbReference>
<evidence type="ECO:0000256" key="19">
    <source>
        <dbReference type="ARBA" id="ARBA00052138"/>
    </source>
</evidence>
<keyword evidence="10" id="KW-0805">Transcription regulation</keyword>
<comment type="catalytic activity">
    <reaction evidence="20">
        <text>an N(3)-methylcytidine in mRNA + 2-oxoglutarate + O2 = a cytidine in mRNA + formaldehyde + succinate + CO2</text>
        <dbReference type="Rhea" id="RHEA:60920"/>
        <dbReference type="Rhea" id="RHEA-COMP:15145"/>
        <dbReference type="Rhea" id="RHEA-COMP:15713"/>
        <dbReference type="ChEBI" id="CHEBI:15379"/>
        <dbReference type="ChEBI" id="CHEBI:16526"/>
        <dbReference type="ChEBI" id="CHEBI:16810"/>
        <dbReference type="ChEBI" id="CHEBI:16842"/>
        <dbReference type="ChEBI" id="CHEBI:30031"/>
        <dbReference type="ChEBI" id="CHEBI:74894"/>
        <dbReference type="ChEBI" id="CHEBI:82748"/>
    </reaction>
    <physiologicalReaction direction="left-to-right" evidence="20">
        <dbReference type="Rhea" id="RHEA:60921"/>
    </physiologicalReaction>
</comment>
<dbReference type="EC" id="4.2.99.18" evidence="2"/>
<dbReference type="AlphaFoldDB" id="A0A5N5N508"/>
<reference evidence="36 37" key="1">
    <citation type="submission" date="2019-06" db="EMBL/GenBank/DDBJ databases">
        <title>A chromosome-scale genome assembly of the striped catfish, Pangasianodon hypophthalmus.</title>
        <authorList>
            <person name="Wen M."/>
            <person name="Zahm M."/>
            <person name="Roques C."/>
            <person name="Cabau C."/>
            <person name="Klopp C."/>
            <person name="Donnadieu C."/>
            <person name="Jouanno E."/>
            <person name="Avarre J.-C."/>
            <person name="Campet M."/>
            <person name="Ha T.T.T."/>
            <person name="Dugue R."/>
            <person name="Lampietro C."/>
            <person name="Louis A."/>
            <person name="Herpin A."/>
            <person name="Echchiki A."/>
            <person name="Berthelot C."/>
            <person name="Parey E."/>
            <person name="Roest-Crollius H."/>
            <person name="Braasch I."/>
            <person name="Postlethwait J."/>
            <person name="Bobe J."/>
            <person name="Montfort J."/>
            <person name="Bouchez O."/>
            <person name="Begum T."/>
            <person name="Schartl M."/>
            <person name="Guiguen Y."/>
        </authorList>
    </citation>
    <scope>NUCLEOTIDE SEQUENCE [LARGE SCALE GENOMIC DNA]</scope>
    <source>
        <strain evidence="36 37">Indonesia</strain>
        <tissue evidence="36">Blood</tissue>
    </source>
</reference>
<evidence type="ECO:0000256" key="2">
    <source>
        <dbReference type="ARBA" id="ARBA00012720"/>
    </source>
</evidence>
<evidence type="ECO:0000256" key="20">
    <source>
        <dbReference type="ARBA" id="ARBA00052237"/>
    </source>
</evidence>
<dbReference type="Gene3D" id="2.60.120.590">
    <property type="entry name" value="Alpha-ketoglutarate-dependent dioxygenase AlkB-like"/>
    <property type="match status" value="1"/>
</dbReference>
<gene>
    <name evidence="36" type="ORF">PHYPO_G00020020</name>
</gene>
<evidence type="ECO:0000256" key="15">
    <source>
        <dbReference type="ARBA" id="ARBA00023268"/>
    </source>
</evidence>
<evidence type="ECO:0000256" key="8">
    <source>
        <dbReference type="ARBA" id="ARBA00023002"/>
    </source>
</evidence>
<sequence length="375" mass="42354">MTAKMAASMVEQGEDAFRKLFKFYKRRNPPPDFSDVIDFSRKAGNELVYAAELKHGSVSEEAAFRAGLQPVKEWRAFGLQGYPGFIFISNPFLPGSQHYWVKQCLKTYTQKPNVCNLDMHMSPAETENIWEKSVGSFWKKGQREPRTLLEKLRWVTLGYHYNWDTKTYSPDHYTPFPEDLHSLSHKVAAACGFPGFKAEAGILNYYRSDSSLGIHVDESELDHTRPLVSFSFGQTAVFLLGGTKRQDPPTAMFMRSGDIMVMSGSSRLLYHAVPCIVPAPAGHPLPTCLDQRVVKDELNNGIIQTVCEKDWEVCSTYLKTSRINMTVRQVLGPGQTFPVTHSHTVTAKEQSRSGYEEETQTAKKRKSETGYDLDS</sequence>
<feature type="binding site" evidence="33">
    <location>
        <position position="217"/>
    </location>
    <ligand>
        <name>Fe cation</name>
        <dbReference type="ChEBI" id="CHEBI:24875"/>
        <note>catalytic</note>
    </ligand>
</feature>
<keyword evidence="7" id="KW-0223">Dioxygenase</keyword>
<keyword evidence="5" id="KW-0692">RNA repair</keyword>
<evidence type="ECO:0000256" key="33">
    <source>
        <dbReference type="PIRSR" id="PIRSR604574-2"/>
    </source>
</evidence>
<feature type="binding site" evidence="33">
    <location>
        <position position="215"/>
    </location>
    <ligand>
        <name>Fe cation</name>
        <dbReference type="ChEBI" id="CHEBI:24875"/>
        <note>catalytic</note>
    </ligand>
</feature>
<keyword evidence="6" id="KW-0810">Translation regulation</keyword>
<keyword evidence="15" id="KW-0511">Multifunctional enzyme</keyword>
<evidence type="ECO:0000256" key="30">
    <source>
        <dbReference type="ARBA" id="ARBA00080338"/>
    </source>
</evidence>
<dbReference type="SUPFAM" id="SSF51197">
    <property type="entry name" value="Clavaminate synthase-like"/>
    <property type="match status" value="1"/>
</dbReference>
<evidence type="ECO:0000256" key="28">
    <source>
        <dbReference type="ARBA" id="ARBA00077991"/>
    </source>
</evidence>
<comment type="catalytic activity">
    <reaction evidence="18">
        <text>5-methylcytidine(34) in mitochondrial tRNA(Met) + 2 2-oxoglutarate + 2 O2 = 5-formylcytidine(34) in mitochondrial tRNA(Met) + 2 succinate + 2 CO2 + H2O</text>
        <dbReference type="Rhea" id="RHEA:54144"/>
        <dbReference type="Rhea" id="RHEA-COMP:13808"/>
        <dbReference type="Rhea" id="RHEA-COMP:13809"/>
        <dbReference type="ChEBI" id="CHEBI:15377"/>
        <dbReference type="ChEBI" id="CHEBI:15379"/>
        <dbReference type="ChEBI" id="CHEBI:16526"/>
        <dbReference type="ChEBI" id="CHEBI:16810"/>
        <dbReference type="ChEBI" id="CHEBI:30031"/>
        <dbReference type="ChEBI" id="CHEBI:74483"/>
        <dbReference type="ChEBI" id="CHEBI:138075"/>
    </reaction>
</comment>
<evidence type="ECO:0000256" key="26">
    <source>
        <dbReference type="ARBA" id="ARBA00076476"/>
    </source>
</evidence>
<evidence type="ECO:0000259" key="35">
    <source>
        <dbReference type="PROSITE" id="PS51471"/>
    </source>
</evidence>
<keyword evidence="13" id="KW-0456">Lyase</keyword>
<dbReference type="PANTHER" id="PTHR16557:SF2">
    <property type="entry name" value="NUCLEIC ACID DIOXYGENASE ALKBH1"/>
    <property type="match status" value="1"/>
</dbReference>
<keyword evidence="3 33" id="KW-0479">Metal-binding</keyword>
<dbReference type="InterPro" id="IPR004574">
    <property type="entry name" value="Alkb"/>
</dbReference>
<feature type="domain" description="Fe2OG dioxygenase" evidence="35">
    <location>
        <begin position="197"/>
        <end position="331"/>
    </location>
</feature>
<name>A0A5N5N508_PANHP</name>
<dbReference type="GO" id="GO:0035513">
    <property type="term" value="P:oxidative RNA demethylation"/>
    <property type="evidence" value="ECO:0007669"/>
    <property type="project" value="TreeGrafter"/>
</dbReference>
<evidence type="ECO:0000256" key="5">
    <source>
        <dbReference type="ARBA" id="ARBA00022800"/>
    </source>
</evidence>
<evidence type="ECO:0000256" key="12">
    <source>
        <dbReference type="ARBA" id="ARBA00023204"/>
    </source>
</evidence>
<evidence type="ECO:0000256" key="17">
    <source>
        <dbReference type="ARBA" id="ARBA00050106"/>
    </source>
</evidence>
<evidence type="ECO:0000256" key="25">
    <source>
        <dbReference type="ARBA" id="ARBA00071276"/>
    </source>
</evidence>
<accession>A0A5N5N508</accession>
<dbReference type="OrthoDB" id="6614653at2759"/>
<evidence type="ECO:0000256" key="16">
    <source>
        <dbReference type="ARBA" id="ARBA00047457"/>
    </source>
</evidence>
<dbReference type="PROSITE" id="PS51471">
    <property type="entry name" value="FE2OG_OXY"/>
    <property type="match status" value="1"/>
</dbReference>
<comment type="subunit">
    <text evidence="22">Monomer. Interacts with DNAJB6.</text>
</comment>
<keyword evidence="8" id="KW-0560">Oxidoreductase</keyword>
<evidence type="ECO:0000256" key="11">
    <source>
        <dbReference type="ARBA" id="ARBA00023163"/>
    </source>
</evidence>
<dbReference type="Proteomes" id="UP000327468">
    <property type="component" value="Chromosome 10"/>
</dbReference>
<dbReference type="GO" id="GO:0140078">
    <property type="term" value="F:class I DNA-(apurinic or apyrimidinic site) endonuclease activity"/>
    <property type="evidence" value="ECO:0007669"/>
    <property type="project" value="UniProtKB-EC"/>
</dbReference>
<dbReference type="Pfam" id="PF13532">
    <property type="entry name" value="2OG-FeII_Oxy_2"/>
    <property type="match status" value="1"/>
</dbReference>
<dbReference type="GO" id="GO:1990983">
    <property type="term" value="P:regulation of translational initiation by tRNA modification"/>
    <property type="evidence" value="ECO:0007669"/>
    <property type="project" value="UniProtKB-ARBA"/>
</dbReference>
<evidence type="ECO:0000256" key="29">
    <source>
        <dbReference type="ARBA" id="ARBA00079723"/>
    </source>
</evidence>
<dbReference type="GO" id="GO:0005634">
    <property type="term" value="C:nucleus"/>
    <property type="evidence" value="ECO:0007669"/>
    <property type="project" value="UniProtKB-SubCell"/>
</dbReference>
<evidence type="ECO:0000256" key="23">
    <source>
        <dbReference type="ARBA" id="ARBA00066586"/>
    </source>
</evidence>
<evidence type="ECO:0000256" key="27">
    <source>
        <dbReference type="ARBA" id="ARBA00076973"/>
    </source>
</evidence>